<reference evidence="1" key="1">
    <citation type="journal article" date="2010" name="Int. J. Syst. Evol. Microbiol.">
        <title>Porticoccus litoralis gen. nov., sp. nov., a gammaproteobacterium isolated from the Yellow Sea.</title>
        <authorList>
            <person name="Oh H.M."/>
            <person name="Kim H."/>
            <person name="Kim K.M."/>
            <person name="Min G.S."/>
            <person name="Cho J.C."/>
        </authorList>
    </citation>
    <scope>NUCLEOTIDE SEQUENCE</scope>
    <source>
        <strain evidence="1">DSM 25064</strain>
    </source>
</reference>
<gene>
    <name evidence="1" type="ORF">Q8A57_08090</name>
</gene>
<sequence length="261" mass="29479">MSYNNAMCLIAFAWQTHPRYPLILVANRDEFYERPTAAAHFWEDNPDILGGRDLLAGGTWLGIRRDGRWSAVTNYRESHPENAPRSRGALTTGCLEHAGSLVDYGNRVLAESNDYSPFNLLLGDDQSLLYCSNRTGRLQTLEAGIFTLSNHLLDTPWPKANHARDALQVLIRDQKPDPGLLLKALQRDTPYDDELLPDTGVGIELERLLSPPFIHSKHYGTRSTTVFMKDRNGQCHVLEQSYQQGGAKGELKEFHFTQKDQ</sequence>
<dbReference type="EMBL" id="JAUUUU010000003">
    <property type="protein sequence ID" value="MDP1520924.1"/>
    <property type="molecule type" value="Genomic_DNA"/>
</dbReference>
<comment type="caution">
    <text evidence="1">The sequence shown here is derived from an EMBL/GenBank/DDBJ whole genome shotgun (WGS) entry which is preliminary data.</text>
</comment>
<organism evidence="1 2">
    <name type="scientific">Porticoccus litoralis</name>
    <dbReference type="NCBI Taxonomy" id="434086"/>
    <lineage>
        <taxon>Bacteria</taxon>
        <taxon>Pseudomonadati</taxon>
        <taxon>Pseudomonadota</taxon>
        <taxon>Gammaproteobacteria</taxon>
        <taxon>Cellvibrionales</taxon>
        <taxon>Porticoccaceae</taxon>
        <taxon>Porticoccus</taxon>
    </lineage>
</organism>
<name>A0AAW8B643_9GAMM</name>
<dbReference type="Proteomes" id="UP001178354">
    <property type="component" value="Unassembled WGS sequence"/>
</dbReference>
<keyword evidence="2" id="KW-1185">Reference proteome</keyword>
<proteinExistence type="predicted"/>
<evidence type="ECO:0000313" key="1">
    <source>
        <dbReference type="EMBL" id="MDP1520924.1"/>
    </source>
</evidence>
<dbReference type="AlphaFoldDB" id="A0AAW8B643"/>
<dbReference type="PANTHER" id="PTHR17985">
    <property type="entry name" value="SER/THR-RICH PROTEIN T10 IN DGCR REGION"/>
    <property type="match status" value="1"/>
</dbReference>
<protein>
    <submittedName>
        <fullName evidence="1">NRDE family protein</fullName>
    </submittedName>
</protein>
<dbReference type="Pfam" id="PF05742">
    <property type="entry name" value="TANGO2"/>
    <property type="match status" value="1"/>
</dbReference>
<dbReference type="InterPro" id="IPR008551">
    <property type="entry name" value="TANGO2"/>
</dbReference>
<dbReference type="RefSeq" id="WP_305170514.1">
    <property type="nucleotide sequence ID" value="NZ_JAUUUU010000003.1"/>
</dbReference>
<reference evidence="1" key="2">
    <citation type="submission" date="2023-08" db="EMBL/GenBank/DDBJ databases">
        <authorList>
            <person name="Luo J."/>
        </authorList>
    </citation>
    <scope>NUCLEOTIDE SEQUENCE</scope>
    <source>
        <strain evidence="1">DSM 25064</strain>
    </source>
</reference>
<dbReference type="PANTHER" id="PTHR17985:SF8">
    <property type="entry name" value="TRANSPORT AND GOLGI ORGANIZATION PROTEIN 2 HOMOLOG"/>
    <property type="match status" value="1"/>
</dbReference>
<evidence type="ECO:0000313" key="2">
    <source>
        <dbReference type="Proteomes" id="UP001178354"/>
    </source>
</evidence>
<accession>A0AAW8B643</accession>